<dbReference type="EMBL" id="CAFZ01000001">
    <property type="protein sequence ID" value="CCA66333.1"/>
    <property type="molecule type" value="Genomic_DNA"/>
</dbReference>
<keyword evidence="3" id="KW-1185">Reference proteome</keyword>
<dbReference type="InterPro" id="IPR036047">
    <property type="entry name" value="F-box-like_dom_sf"/>
</dbReference>
<dbReference type="PROSITE" id="PS50181">
    <property type="entry name" value="FBOX"/>
    <property type="match status" value="1"/>
</dbReference>
<dbReference type="Proteomes" id="UP000007148">
    <property type="component" value="Unassembled WGS sequence"/>
</dbReference>
<comment type="caution">
    <text evidence="2">The sequence shown here is derived from an EMBL/GenBank/DDBJ whole genome shotgun (WGS) entry which is preliminary data.</text>
</comment>
<evidence type="ECO:0000259" key="1">
    <source>
        <dbReference type="PROSITE" id="PS50181"/>
    </source>
</evidence>
<evidence type="ECO:0000313" key="2">
    <source>
        <dbReference type="EMBL" id="CCA66333.1"/>
    </source>
</evidence>
<reference evidence="2 3" key="1">
    <citation type="journal article" date="2011" name="PLoS Pathog.">
        <title>Endophytic Life Strategies Decoded by Genome and Transcriptome Analyses of the Mutualistic Root Symbiont Piriformospora indica.</title>
        <authorList>
            <person name="Zuccaro A."/>
            <person name="Lahrmann U."/>
            <person name="Guldener U."/>
            <person name="Langen G."/>
            <person name="Pfiffi S."/>
            <person name="Biedenkopf D."/>
            <person name="Wong P."/>
            <person name="Samans B."/>
            <person name="Grimm C."/>
            <person name="Basiewicz M."/>
            <person name="Murat C."/>
            <person name="Martin F."/>
            <person name="Kogel K.H."/>
        </authorList>
    </citation>
    <scope>NUCLEOTIDE SEQUENCE [LARGE SCALE GENOMIC DNA]</scope>
    <source>
        <strain evidence="2 3">DSM 11827</strain>
    </source>
</reference>
<proteinExistence type="predicted"/>
<feature type="domain" description="F-box" evidence="1">
    <location>
        <begin position="29"/>
        <end position="59"/>
    </location>
</feature>
<dbReference type="CDD" id="cd09917">
    <property type="entry name" value="F-box_SF"/>
    <property type="match status" value="1"/>
</dbReference>
<dbReference type="HOGENOM" id="CLU_602847_0_0_1"/>
<protein>
    <recommendedName>
        <fullName evidence="1">F-box domain-containing protein</fullName>
    </recommendedName>
</protein>
<dbReference type="InParanoid" id="G4T509"/>
<dbReference type="SUPFAM" id="SSF81383">
    <property type="entry name" value="F-box domain"/>
    <property type="match status" value="1"/>
</dbReference>
<gene>
    <name evidence="2" type="ORF">PIIN_00019</name>
</gene>
<dbReference type="AlphaFoldDB" id="G4T509"/>
<organism evidence="2 3">
    <name type="scientific">Serendipita indica (strain DSM 11827)</name>
    <name type="common">Root endophyte fungus</name>
    <name type="synonym">Piriformospora indica</name>
    <dbReference type="NCBI Taxonomy" id="1109443"/>
    <lineage>
        <taxon>Eukaryota</taxon>
        <taxon>Fungi</taxon>
        <taxon>Dikarya</taxon>
        <taxon>Basidiomycota</taxon>
        <taxon>Agaricomycotina</taxon>
        <taxon>Agaricomycetes</taxon>
        <taxon>Sebacinales</taxon>
        <taxon>Serendipitaceae</taxon>
        <taxon>Serendipita</taxon>
    </lineage>
</organism>
<dbReference type="InterPro" id="IPR001810">
    <property type="entry name" value="F-box_dom"/>
</dbReference>
<sequence>MGIWRTFLSQLARVYNALIWSPKPLPLSRTALMNLPDEVLFAIVQYLQPRDLISLSSVSIFQNLAHRTLTFAQSCRTLRSLSESSILFWKHAVIPGLLPRLTPIHDLSPRELRLATSRACHNRLLNSKHAQGPFSTRSITFDGVIYPNSETLIDGAGLFICLLGATEDTAQELICVDVRRGLVVGRQILDFKLSKYFVGAELISSTQFRVAVSGERLLDHRFIETHIFSCHIVQSDESSAAVVWSPSGKFRAALGDEHEVTVSKARLLGNTLFFIQQSDDGSQNMAVLGIPNPDTGATDDFEVMEKVEVSVEIPLLGQPQVTPASFDQGCMAWRRGSACDSGMWLLSGPRQESVGCSEKVKLLPDRVEIGAIKVSNLLERVEVSGDHIWAIDQETLCVFEKQADDFIAHRVHGVDLGVFEAVDVDVGVVCIGGYRISGSRPVSCMDMYWYTPYY</sequence>
<evidence type="ECO:0000313" key="3">
    <source>
        <dbReference type="Proteomes" id="UP000007148"/>
    </source>
</evidence>
<accession>G4T509</accession>
<dbReference type="Pfam" id="PF12937">
    <property type="entry name" value="F-box-like"/>
    <property type="match status" value="1"/>
</dbReference>
<name>G4T509_SERID</name>